<dbReference type="Proteomes" id="UP000248021">
    <property type="component" value="Unassembled WGS sequence"/>
</dbReference>
<name>A0A2V3U069_9HYPH</name>
<reference evidence="1 2" key="1">
    <citation type="submission" date="2018-05" db="EMBL/GenBank/DDBJ databases">
        <title>Genomic Encyclopedia of Type Strains, Phase IV (KMG-IV): sequencing the most valuable type-strain genomes for metagenomic binning, comparative biology and taxonomic classification.</title>
        <authorList>
            <person name="Goeker M."/>
        </authorList>
    </citation>
    <scope>NUCLEOTIDE SEQUENCE [LARGE SCALE GENOMIC DNA]</scope>
    <source>
        <strain evidence="1 2">DSM 6462</strain>
    </source>
</reference>
<accession>A0A2V3U069</accession>
<dbReference type="PANTHER" id="PTHR37816:SF1">
    <property type="entry name" value="TOXIN"/>
    <property type="match status" value="1"/>
</dbReference>
<dbReference type="PANTHER" id="PTHR37816">
    <property type="entry name" value="YALI0E33011P"/>
    <property type="match status" value="1"/>
</dbReference>
<proteinExistence type="predicted"/>
<comment type="caution">
    <text evidence="1">The sequence shown here is derived from an EMBL/GenBank/DDBJ whole genome shotgun (WGS) entry which is preliminary data.</text>
</comment>
<protein>
    <submittedName>
        <fullName evidence="1">Adenylate kinase family enzyme</fullName>
    </submittedName>
</protein>
<evidence type="ECO:0000313" key="2">
    <source>
        <dbReference type="Proteomes" id="UP000248021"/>
    </source>
</evidence>
<sequence>MNRLPLNAGNDLRRLVILGSAGSGKSTLARQIGERLGLPVVHLDVLFWEPGWKQPDDAVFRARVAAAIEGYSWISEGNYSRQTFDLRLPRADRVIWLEAPRLLCVWRVLMRGLKGGRRPDLPVGCEERMDRAYLAFLRYVWNFNRDVRPRIEATLRATGPSVPVTRLNGRADVEAYLATLPVKAPRSEDGP</sequence>
<dbReference type="SUPFAM" id="SSF52540">
    <property type="entry name" value="P-loop containing nucleoside triphosphate hydrolases"/>
    <property type="match status" value="1"/>
</dbReference>
<keyword evidence="1" id="KW-0808">Transferase</keyword>
<dbReference type="InterPro" id="IPR027417">
    <property type="entry name" value="P-loop_NTPase"/>
</dbReference>
<organism evidence="1 2">
    <name type="scientific">Chelatococcus asaccharovorans</name>
    <dbReference type="NCBI Taxonomy" id="28210"/>
    <lineage>
        <taxon>Bacteria</taxon>
        <taxon>Pseudomonadati</taxon>
        <taxon>Pseudomonadota</taxon>
        <taxon>Alphaproteobacteria</taxon>
        <taxon>Hyphomicrobiales</taxon>
        <taxon>Chelatococcaceae</taxon>
        <taxon>Chelatococcus</taxon>
    </lineage>
</organism>
<dbReference type="RefSeq" id="WP_210206495.1">
    <property type="nucleotide sequence ID" value="NZ_QJJK01000009.1"/>
</dbReference>
<dbReference type="InterPro" id="IPR052922">
    <property type="entry name" value="Cytidylate_Kinase-2"/>
</dbReference>
<dbReference type="EMBL" id="QJJK01000009">
    <property type="protein sequence ID" value="PXW55695.1"/>
    <property type="molecule type" value="Genomic_DNA"/>
</dbReference>
<evidence type="ECO:0000313" key="1">
    <source>
        <dbReference type="EMBL" id="PXW55695.1"/>
    </source>
</evidence>
<keyword evidence="1" id="KW-0418">Kinase</keyword>
<dbReference type="GO" id="GO:0016301">
    <property type="term" value="F:kinase activity"/>
    <property type="evidence" value="ECO:0007669"/>
    <property type="project" value="UniProtKB-KW"/>
</dbReference>
<keyword evidence="2" id="KW-1185">Reference proteome</keyword>
<dbReference type="AlphaFoldDB" id="A0A2V3U069"/>
<gene>
    <name evidence="1" type="ORF">C7450_109103</name>
</gene>
<dbReference type="Gene3D" id="3.40.50.300">
    <property type="entry name" value="P-loop containing nucleotide triphosphate hydrolases"/>
    <property type="match status" value="1"/>
</dbReference>